<sequence>MSRKEKARKFQKWIATVVKEIRLNGKYELEKSLKETIHNHKTKKVRAIFVLK</sequence>
<evidence type="ECO:0000313" key="1">
    <source>
        <dbReference type="EMBL" id="QHT98904.1"/>
    </source>
</evidence>
<dbReference type="AlphaFoldDB" id="A0A6C0IZU4"/>
<protein>
    <submittedName>
        <fullName evidence="1">Uncharacterized protein</fullName>
    </submittedName>
</protein>
<dbReference type="EMBL" id="MN740298">
    <property type="protein sequence ID" value="QHT98904.1"/>
    <property type="molecule type" value="Genomic_DNA"/>
</dbReference>
<reference evidence="1" key="1">
    <citation type="journal article" date="2020" name="Nature">
        <title>Giant virus diversity and host interactions through global metagenomics.</title>
        <authorList>
            <person name="Schulz F."/>
            <person name="Roux S."/>
            <person name="Paez-Espino D."/>
            <person name="Jungbluth S."/>
            <person name="Walsh D.A."/>
            <person name="Denef V.J."/>
            <person name="McMahon K.D."/>
            <person name="Konstantinidis K.T."/>
            <person name="Eloe-Fadrosh E.A."/>
            <person name="Kyrpides N.C."/>
            <person name="Woyke T."/>
        </authorList>
    </citation>
    <scope>NUCLEOTIDE SEQUENCE</scope>
    <source>
        <strain evidence="1">GVMAG-M-3300025695-21</strain>
    </source>
</reference>
<organism evidence="1">
    <name type="scientific">viral metagenome</name>
    <dbReference type="NCBI Taxonomy" id="1070528"/>
    <lineage>
        <taxon>unclassified sequences</taxon>
        <taxon>metagenomes</taxon>
        <taxon>organismal metagenomes</taxon>
    </lineage>
</organism>
<proteinExistence type="predicted"/>
<accession>A0A6C0IZU4</accession>
<name>A0A6C0IZU4_9ZZZZ</name>